<organism evidence="1 2">
    <name type="scientific">Brassica cretica</name>
    <name type="common">Mustard</name>
    <dbReference type="NCBI Taxonomy" id="69181"/>
    <lineage>
        <taxon>Eukaryota</taxon>
        <taxon>Viridiplantae</taxon>
        <taxon>Streptophyta</taxon>
        <taxon>Embryophyta</taxon>
        <taxon>Tracheophyta</taxon>
        <taxon>Spermatophyta</taxon>
        <taxon>Magnoliopsida</taxon>
        <taxon>eudicotyledons</taxon>
        <taxon>Gunneridae</taxon>
        <taxon>Pentapetalae</taxon>
        <taxon>rosids</taxon>
        <taxon>malvids</taxon>
        <taxon>Brassicales</taxon>
        <taxon>Brassicaceae</taxon>
        <taxon>Brassiceae</taxon>
        <taxon>Brassica</taxon>
    </lineage>
</organism>
<dbReference type="PROSITE" id="PS51257">
    <property type="entry name" value="PROKAR_LIPOPROTEIN"/>
    <property type="match status" value="1"/>
</dbReference>
<comment type="caution">
    <text evidence="1">The sequence shown here is derived from an EMBL/GenBank/DDBJ whole genome shotgun (WGS) entry which is preliminary data.</text>
</comment>
<protein>
    <submittedName>
        <fullName evidence="1">Uncharacterized protein</fullName>
    </submittedName>
</protein>
<gene>
    <name evidence="1" type="ORF">F2Q68_00042179</name>
</gene>
<dbReference type="GO" id="GO:0046521">
    <property type="term" value="P:sphingoid catabolic process"/>
    <property type="evidence" value="ECO:0007669"/>
    <property type="project" value="TreeGrafter"/>
</dbReference>
<dbReference type="GO" id="GO:0016020">
    <property type="term" value="C:membrane"/>
    <property type="evidence" value="ECO:0007669"/>
    <property type="project" value="GOC"/>
</dbReference>
<name>A0A8S9MG42_BRACR</name>
<evidence type="ECO:0000313" key="2">
    <source>
        <dbReference type="Proteomes" id="UP000712281"/>
    </source>
</evidence>
<evidence type="ECO:0000313" key="1">
    <source>
        <dbReference type="EMBL" id="KAF2618002.1"/>
    </source>
</evidence>
<dbReference type="PANTHER" id="PTHR28026:SF9">
    <property type="entry name" value="2-HYDROXY-PALMITIC ACID DIOXYGENASE MPO1"/>
    <property type="match status" value="1"/>
</dbReference>
<dbReference type="Pfam" id="PF06127">
    <property type="entry name" value="Mpo1-like"/>
    <property type="match status" value="1"/>
</dbReference>
<accession>A0A8S9MG42</accession>
<dbReference type="GO" id="GO:0005783">
    <property type="term" value="C:endoplasmic reticulum"/>
    <property type="evidence" value="ECO:0007669"/>
    <property type="project" value="TreeGrafter"/>
</dbReference>
<dbReference type="Proteomes" id="UP000712281">
    <property type="component" value="Unassembled WGS sequence"/>
</dbReference>
<dbReference type="PANTHER" id="PTHR28026">
    <property type="entry name" value="DUF962 DOMAIN PROTEIN (AFU_ORTHOLOGUE AFUA_8G05310)"/>
    <property type="match status" value="1"/>
</dbReference>
<dbReference type="EMBL" id="QGKW02000007">
    <property type="protein sequence ID" value="KAF2618002.1"/>
    <property type="molecule type" value="Genomic_DNA"/>
</dbReference>
<reference evidence="1" key="1">
    <citation type="submission" date="2019-12" db="EMBL/GenBank/DDBJ databases">
        <title>Genome sequencing and annotation of Brassica cretica.</title>
        <authorList>
            <person name="Studholme D.J."/>
            <person name="Sarris P.F."/>
        </authorList>
    </citation>
    <scope>NUCLEOTIDE SEQUENCE</scope>
    <source>
        <strain evidence="1">PFS-001/15</strain>
        <tissue evidence="1">Leaf</tissue>
    </source>
</reference>
<proteinExistence type="predicted"/>
<dbReference type="InterPro" id="IPR009305">
    <property type="entry name" value="Mpo1-like"/>
</dbReference>
<dbReference type="AlphaFoldDB" id="A0A8S9MG42"/>
<sequence length="155" mass="17411">MRLIMRLYSNNLSVSIACGSLSLGVGIASQLLCWTGQFLGHGVFEKRAPALLDNLLQAFLMAPFFVLLEVLQSVFGYEPYPGFQARVNAKVESDIKEWRAKKQLQTLELDTREKGFEMHLPKPDNQPKEILFSSLSVVKERRRIGKALASVQAKS</sequence>